<keyword evidence="6" id="KW-1185">Reference proteome</keyword>
<evidence type="ECO:0000256" key="3">
    <source>
        <dbReference type="SAM" id="SignalP"/>
    </source>
</evidence>
<evidence type="ECO:0000259" key="4">
    <source>
        <dbReference type="Pfam" id="PF14257"/>
    </source>
</evidence>
<name>A0A1H9EPT2_9LACT</name>
<accession>A0A1H9EPT2</accession>
<evidence type="ECO:0000256" key="1">
    <source>
        <dbReference type="SAM" id="Coils"/>
    </source>
</evidence>
<keyword evidence="1" id="KW-0175">Coiled coil</keyword>
<feature type="signal peptide" evidence="3">
    <location>
        <begin position="1"/>
        <end position="22"/>
    </location>
</feature>
<evidence type="ECO:0000313" key="6">
    <source>
        <dbReference type="Proteomes" id="UP000198833"/>
    </source>
</evidence>
<keyword evidence="2" id="KW-0812">Transmembrane</keyword>
<keyword evidence="2" id="KW-0472">Membrane</keyword>
<dbReference type="Pfam" id="PF14257">
    <property type="entry name" value="DUF4349"/>
    <property type="match status" value="1"/>
</dbReference>
<feature type="chain" id="PRO_5011720913" description="DUF4349 domain-containing protein" evidence="3">
    <location>
        <begin position="23"/>
        <end position="308"/>
    </location>
</feature>
<reference evidence="5 6" key="1">
    <citation type="submission" date="2016-10" db="EMBL/GenBank/DDBJ databases">
        <authorList>
            <person name="de Groot N.N."/>
        </authorList>
    </citation>
    <scope>NUCLEOTIDE SEQUENCE [LARGE SCALE GENOMIC DNA]</scope>
    <source>
        <strain evidence="5 6">DSM 15695</strain>
    </source>
</reference>
<proteinExistence type="predicted"/>
<feature type="domain" description="DUF4349" evidence="4">
    <location>
        <begin position="48"/>
        <end position="262"/>
    </location>
</feature>
<dbReference type="Proteomes" id="UP000198833">
    <property type="component" value="Unassembled WGS sequence"/>
</dbReference>
<dbReference type="OrthoDB" id="5381491at2"/>
<dbReference type="AlphaFoldDB" id="A0A1H9EPT2"/>
<evidence type="ECO:0000256" key="2">
    <source>
        <dbReference type="SAM" id="Phobius"/>
    </source>
</evidence>
<protein>
    <recommendedName>
        <fullName evidence="4">DUF4349 domain-containing protein</fullName>
    </recommendedName>
</protein>
<dbReference type="InterPro" id="IPR025645">
    <property type="entry name" value="DUF4349"/>
</dbReference>
<feature type="coiled-coil region" evidence="1">
    <location>
        <begin position="132"/>
        <end position="197"/>
    </location>
</feature>
<gene>
    <name evidence="5" type="ORF">SAMN04488558_10789</name>
</gene>
<keyword evidence="3" id="KW-0732">Signal</keyword>
<dbReference type="STRING" id="89093.SAMN04488558_10789"/>
<organism evidence="5 6">
    <name type="scientific">Ignavigranum ruoffiae</name>
    <dbReference type="NCBI Taxonomy" id="89093"/>
    <lineage>
        <taxon>Bacteria</taxon>
        <taxon>Bacillati</taxon>
        <taxon>Bacillota</taxon>
        <taxon>Bacilli</taxon>
        <taxon>Lactobacillales</taxon>
        <taxon>Aerococcaceae</taxon>
        <taxon>Ignavigranum</taxon>
    </lineage>
</organism>
<keyword evidence="2" id="KW-1133">Transmembrane helix</keyword>
<feature type="transmembrane region" description="Helical" evidence="2">
    <location>
        <begin position="238"/>
        <end position="263"/>
    </location>
</feature>
<dbReference type="EMBL" id="FOEN01000007">
    <property type="protein sequence ID" value="SEQ27223.1"/>
    <property type="molecule type" value="Genomic_DNA"/>
</dbReference>
<dbReference type="RefSeq" id="WP_159428879.1">
    <property type="nucleotide sequence ID" value="NZ_FOEN01000007.1"/>
</dbReference>
<evidence type="ECO:0000313" key="5">
    <source>
        <dbReference type="EMBL" id="SEQ27223.1"/>
    </source>
</evidence>
<sequence length="308" mass="35324">MKLKKIVLFLFCALFLWGCDNATNLFPNTTPTRTDYVEKSESGYSSQQQVSYSGSATIESKAYQKDYERFLQSVEAVKGKVTSQSSTQYSDEMSRSVLNQTSITVDVPQEQLQEFIQTIKKDYKVANFSLSSQDQTDTINQDQERLEEVKAEIADLEKKLAEENLPSAEKIAYQDNLRELKAEQRNLEASLNQTQDSVKYSTLDISLKEVKRYYNEKPSVADYFVQAFSGFFTFAIPLFAWSLISLFFVIPYLFVAVFTYVFARKMVNKFVHKGHAPTKVYIKEIPSIQADKNADTRDETIDSVIDRK</sequence>